<protein>
    <submittedName>
        <fullName evidence="1">Uncharacterized protein</fullName>
    </submittedName>
</protein>
<evidence type="ECO:0000313" key="1">
    <source>
        <dbReference type="EMBL" id="MBP2328589.1"/>
    </source>
</evidence>
<dbReference type="EMBL" id="JAGINW010000001">
    <property type="protein sequence ID" value="MBP2328589.1"/>
    <property type="molecule type" value="Genomic_DNA"/>
</dbReference>
<name>A0ABS4TW04_9PSEU</name>
<keyword evidence="2" id="KW-1185">Reference proteome</keyword>
<reference evidence="1 2" key="1">
    <citation type="submission" date="2021-03" db="EMBL/GenBank/DDBJ databases">
        <title>Sequencing the genomes of 1000 actinobacteria strains.</title>
        <authorList>
            <person name="Klenk H.-P."/>
        </authorList>
    </citation>
    <scope>NUCLEOTIDE SEQUENCE [LARGE SCALE GENOMIC DNA]</scope>
    <source>
        <strain evidence="1 2">DSM 46670</strain>
    </source>
</reference>
<evidence type="ECO:0000313" key="2">
    <source>
        <dbReference type="Proteomes" id="UP001519332"/>
    </source>
</evidence>
<comment type="caution">
    <text evidence="1">The sequence shown here is derived from an EMBL/GenBank/DDBJ whole genome shotgun (WGS) entry which is preliminary data.</text>
</comment>
<accession>A0ABS4TW04</accession>
<sequence length="39" mass="4079">MIQPPSPNNAAWAQLGQMAALGGIDGDAEQKRAAGQEER</sequence>
<gene>
    <name evidence="1" type="ORF">JOF56_008974</name>
</gene>
<dbReference type="Proteomes" id="UP001519332">
    <property type="component" value="Unassembled WGS sequence"/>
</dbReference>
<proteinExistence type="predicted"/>
<organism evidence="1 2">
    <name type="scientific">Kibdelosporangium banguiense</name>
    <dbReference type="NCBI Taxonomy" id="1365924"/>
    <lineage>
        <taxon>Bacteria</taxon>
        <taxon>Bacillati</taxon>
        <taxon>Actinomycetota</taxon>
        <taxon>Actinomycetes</taxon>
        <taxon>Pseudonocardiales</taxon>
        <taxon>Pseudonocardiaceae</taxon>
        <taxon>Kibdelosporangium</taxon>
    </lineage>
</organism>